<dbReference type="PATRIC" id="fig|555500.3.peg.372"/>
<dbReference type="InterPro" id="IPR029063">
    <property type="entry name" value="SAM-dependent_MTases_sf"/>
</dbReference>
<gene>
    <name evidence="1" type="ORF">I215_01798</name>
</gene>
<dbReference type="AlphaFoldDB" id="K2Q5Y7"/>
<organism evidence="1 2">
    <name type="scientific">Galbibacter marinus</name>
    <dbReference type="NCBI Taxonomy" id="555500"/>
    <lineage>
        <taxon>Bacteria</taxon>
        <taxon>Pseudomonadati</taxon>
        <taxon>Bacteroidota</taxon>
        <taxon>Flavobacteriia</taxon>
        <taxon>Flavobacteriales</taxon>
        <taxon>Flavobacteriaceae</taxon>
        <taxon>Galbibacter</taxon>
    </lineage>
</organism>
<accession>K2Q5Y7</accession>
<dbReference type="Proteomes" id="UP000007364">
    <property type="component" value="Unassembled WGS sequence"/>
</dbReference>
<dbReference type="EMBL" id="AMSG01000002">
    <property type="protein sequence ID" value="EKF56216.1"/>
    <property type="molecule type" value="Genomic_DNA"/>
</dbReference>
<dbReference type="OrthoDB" id="8781114at2"/>
<sequence length="158" mass="18345">MKKDKFILDACCGSRMFWFDKSNPDVLFMDIRELEATLCDGRHLSVKPDVVGDFRNMPFPNNSFKMVVFDPPHLHKLGQDTWMAQKYGVLLPTWETDIRAGFEECMRVLEPFGTLIFKWNEVQITTNKIIEIIGKQPLFGHPSGKQGKTKWMAFMKNI</sequence>
<name>K2Q5Y7_9FLAO</name>
<dbReference type="Gene3D" id="3.40.50.150">
    <property type="entry name" value="Vaccinia Virus protein VP39"/>
    <property type="match status" value="1"/>
</dbReference>
<dbReference type="RefSeq" id="WP_008990235.1">
    <property type="nucleotide sequence ID" value="NZ_AMSG01000002.1"/>
</dbReference>
<proteinExistence type="predicted"/>
<dbReference type="eggNOG" id="COG1041">
    <property type="taxonomic scope" value="Bacteria"/>
</dbReference>
<evidence type="ECO:0000313" key="2">
    <source>
        <dbReference type="Proteomes" id="UP000007364"/>
    </source>
</evidence>
<evidence type="ECO:0000313" key="1">
    <source>
        <dbReference type="EMBL" id="EKF56216.1"/>
    </source>
</evidence>
<keyword evidence="2" id="KW-1185">Reference proteome</keyword>
<reference evidence="1 2" key="1">
    <citation type="journal article" date="2012" name="J. Bacteriol.">
        <title>Genome Sequence of Galbibacter marinum Type Strain ck-I2-15.</title>
        <authorList>
            <person name="Lai Q."/>
            <person name="Li C."/>
            <person name="Shao Z."/>
        </authorList>
    </citation>
    <scope>NUCLEOTIDE SEQUENCE [LARGE SCALE GENOMIC DNA]</scope>
    <source>
        <strain evidence="2">ck-I2-15</strain>
    </source>
</reference>
<dbReference type="SUPFAM" id="SSF53335">
    <property type="entry name" value="S-adenosyl-L-methionine-dependent methyltransferases"/>
    <property type="match status" value="1"/>
</dbReference>
<dbReference type="STRING" id="555500.I215_01798"/>
<protein>
    <submittedName>
        <fullName evidence="1">Gp44 protein</fullName>
    </submittedName>
</protein>
<comment type="caution">
    <text evidence="1">The sequence shown here is derived from an EMBL/GenBank/DDBJ whole genome shotgun (WGS) entry which is preliminary data.</text>
</comment>